<keyword evidence="3" id="KW-0411">Iron-sulfur</keyword>
<accession>A0A1H2TLF3</accession>
<dbReference type="Gene3D" id="3.40.50.300">
    <property type="entry name" value="P-loop containing nucleotide triphosphate hydrolases"/>
    <property type="match status" value="2"/>
</dbReference>
<dbReference type="InterPro" id="IPR017900">
    <property type="entry name" value="4Fe4S_Fe_S_CS"/>
</dbReference>
<sequence length="292" mass="31076">MRIVVASGKGGTGKTTVATSLAQVAAERDAVHFLDCDVETPDAALFLHPSLDVHREVGIRVPRVDPQACNACGTCAEICRFNAIAVVGETTLVFDDLCHGCGSCTWMCPEQAITEHLFVTGTIDSGTTPDGIAFARGLMNVGQAMGMPILRELKKRTPSPMPRSSGAPRRALEIRDAPPGASCPVVETMRGADFVLFVTEPTPFGLHDLKQVVAIAHDLGIPAGVVINRDGIGDDAVGAYCAEHDLPILLRIPMDRRIAEAIAGGRTLVEAAVDYRPKFRDLLEQILAEATV</sequence>
<dbReference type="STRING" id="1058.SAMN05421783_10425"/>
<evidence type="ECO:0000256" key="1">
    <source>
        <dbReference type="ARBA" id="ARBA00022723"/>
    </source>
</evidence>
<dbReference type="OrthoDB" id="9808559at2"/>
<keyword evidence="1" id="KW-0479">Metal-binding</keyword>
<protein>
    <submittedName>
        <fullName evidence="5">MinD superfamily P-loop ATPase, contains an inserted ferredoxin domain</fullName>
    </submittedName>
</protein>
<keyword evidence="6" id="KW-1185">Reference proteome</keyword>
<gene>
    <name evidence="5" type="ORF">SAMN05421783_10425</name>
</gene>
<feature type="domain" description="4Fe-4S ferredoxin-type" evidence="4">
    <location>
        <begin position="60"/>
        <end position="89"/>
    </location>
</feature>
<dbReference type="RefSeq" id="WP_093029080.1">
    <property type="nucleotide sequence ID" value="NZ_FNNZ01000004.1"/>
</dbReference>
<dbReference type="InterPro" id="IPR027417">
    <property type="entry name" value="P-loop_NTPase"/>
</dbReference>
<dbReference type="InterPro" id="IPR002586">
    <property type="entry name" value="CobQ/CobB/MinD/ParA_Nub-bd_dom"/>
</dbReference>
<dbReference type="GO" id="GO:0051536">
    <property type="term" value="F:iron-sulfur cluster binding"/>
    <property type="evidence" value="ECO:0007669"/>
    <property type="project" value="UniProtKB-KW"/>
</dbReference>
<dbReference type="PANTHER" id="PTHR43063:SF1">
    <property type="entry name" value="4FE-4S CLUSTER CONTAINING PARA FAMILY ATPASE PROTEIN"/>
    <property type="match status" value="1"/>
</dbReference>
<evidence type="ECO:0000313" key="5">
    <source>
        <dbReference type="EMBL" id="SDW44069.1"/>
    </source>
</evidence>
<dbReference type="PROSITE" id="PS00198">
    <property type="entry name" value="4FE4S_FER_1"/>
    <property type="match status" value="1"/>
</dbReference>
<dbReference type="GO" id="GO:0046872">
    <property type="term" value="F:metal ion binding"/>
    <property type="evidence" value="ECO:0007669"/>
    <property type="project" value="UniProtKB-KW"/>
</dbReference>
<evidence type="ECO:0000259" key="4">
    <source>
        <dbReference type="PROSITE" id="PS51379"/>
    </source>
</evidence>
<proteinExistence type="predicted"/>
<evidence type="ECO:0000313" key="6">
    <source>
        <dbReference type="Proteomes" id="UP000198816"/>
    </source>
</evidence>
<reference evidence="6" key="1">
    <citation type="submission" date="2016-10" db="EMBL/GenBank/DDBJ databases">
        <authorList>
            <person name="Varghese N."/>
            <person name="Submissions S."/>
        </authorList>
    </citation>
    <scope>NUCLEOTIDE SEQUENCE [LARGE SCALE GENOMIC DNA]</scope>
    <source>
        <strain evidence="6">DSM 217</strain>
    </source>
</reference>
<evidence type="ECO:0000256" key="2">
    <source>
        <dbReference type="ARBA" id="ARBA00023004"/>
    </source>
</evidence>
<dbReference type="Gene3D" id="3.30.70.20">
    <property type="match status" value="1"/>
</dbReference>
<name>A0A1H2TLF3_THIRO</name>
<dbReference type="AlphaFoldDB" id="A0A1H2TLF3"/>
<evidence type="ECO:0000256" key="3">
    <source>
        <dbReference type="ARBA" id="ARBA00023014"/>
    </source>
</evidence>
<dbReference type="Pfam" id="PF00037">
    <property type="entry name" value="Fer4"/>
    <property type="match status" value="2"/>
</dbReference>
<dbReference type="EMBL" id="FNNZ01000004">
    <property type="protein sequence ID" value="SDW44069.1"/>
    <property type="molecule type" value="Genomic_DNA"/>
</dbReference>
<dbReference type="InterPro" id="IPR017896">
    <property type="entry name" value="4Fe4S_Fe-S-bd"/>
</dbReference>
<dbReference type="PANTHER" id="PTHR43063">
    <property type="entry name" value="4FE-4S CLUSTER CONTAINING PARA FAMILY ATPASE PROTEIN"/>
    <property type="match status" value="1"/>
</dbReference>
<dbReference type="Pfam" id="PF01656">
    <property type="entry name" value="CbiA"/>
    <property type="match status" value="1"/>
</dbReference>
<dbReference type="SUPFAM" id="SSF52540">
    <property type="entry name" value="P-loop containing nucleoside triphosphate hydrolases"/>
    <property type="match status" value="1"/>
</dbReference>
<dbReference type="PROSITE" id="PS51379">
    <property type="entry name" value="4FE4S_FER_2"/>
    <property type="match status" value="2"/>
</dbReference>
<dbReference type="CDD" id="cd03110">
    <property type="entry name" value="SIMIBI_bact_arch"/>
    <property type="match status" value="1"/>
</dbReference>
<keyword evidence="2" id="KW-0408">Iron</keyword>
<feature type="domain" description="4Fe-4S ferredoxin-type" evidence="4">
    <location>
        <begin position="90"/>
        <end position="118"/>
    </location>
</feature>
<organism evidence="5 6">
    <name type="scientific">Thiocapsa roseopersicina</name>
    <dbReference type="NCBI Taxonomy" id="1058"/>
    <lineage>
        <taxon>Bacteria</taxon>
        <taxon>Pseudomonadati</taxon>
        <taxon>Pseudomonadota</taxon>
        <taxon>Gammaproteobacteria</taxon>
        <taxon>Chromatiales</taxon>
        <taxon>Chromatiaceae</taxon>
        <taxon>Thiocapsa</taxon>
    </lineage>
</organism>
<dbReference type="Proteomes" id="UP000198816">
    <property type="component" value="Unassembled WGS sequence"/>
</dbReference>